<evidence type="ECO:0000256" key="4">
    <source>
        <dbReference type="ARBA" id="ARBA00022729"/>
    </source>
</evidence>
<feature type="region of interest" description="Disordered" evidence="11">
    <location>
        <begin position="233"/>
        <end position="269"/>
    </location>
</feature>
<evidence type="ECO:0000256" key="8">
    <source>
        <dbReference type="ARBA" id="ARBA00023170"/>
    </source>
</evidence>
<keyword evidence="8" id="KW-0675">Receptor</keyword>
<dbReference type="InterPro" id="IPR013783">
    <property type="entry name" value="Ig-like_fold"/>
</dbReference>
<keyword evidence="7" id="KW-1015">Disulfide bond</keyword>
<keyword evidence="3" id="KW-0812">Transmembrane</keyword>
<dbReference type="Pfam" id="PF07686">
    <property type="entry name" value="V-set"/>
    <property type="match status" value="1"/>
</dbReference>
<reference evidence="13" key="4">
    <citation type="submission" date="2025-09" db="UniProtKB">
        <authorList>
            <consortium name="Ensembl"/>
        </authorList>
    </citation>
    <scope>IDENTIFICATION</scope>
</reference>
<dbReference type="InterPro" id="IPR051713">
    <property type="entry name" value="T-cell_Activation_Regulation"/>
</dbReference>
<proteinExistence type="predicted"/>
<evidence type="ECO:0000313" key="13">
    <source>
        <dbReference type="Ensembl" id="ENSELUP00000021305.3"/>
    </source>
</evidence>
<evidence type="ECO:0000256" key="6">
    <source>
        <dbReference type="ARBA" id="ARBA00023136"/>
    </source>
</evidence>
<evidence type="ECO:0000256" key="5">
    <source>
        <dbReference type="ARBA" id="ARBA00022989"/>
    </source>
</evidence>
<protein>
    <recommendedName>
        <fullName evidence="12">Ig-like domain-containing protein</fullName>
    </recommendedName>
</protein>
<keyword evidence="10" id="KW-0393">Immunoglobulin domain</keyword>
<reference evidence="14" key="1">
    <citation type="journal article" date="2014" name="PLoS ONE">
        <title>The genome and linkage map of the northern pike (Esox lucius): conserved synteny revealed between the salmonid sister group and the Neoteleostei.</title>
        <authorList>
            <person name="Rondeau E.B."/>
            <person name="Minkley D.R."/>
            <person name="Leong J.S."/>
            <person name="Messmer A.M."/>
            <person name="Jantzen J.R."/>
            <person name="von Schalburg K.R."/>
            <person name="Lemon C."/>
            <person name="Bird N.H."/>
            <person name="Koop B.F."/>
        </authorList>
    </citation>
    <scope>NUCLEOTIDE SEQUENCE</scope>
</reference>
<keyword evidence="5" id="KW-1133">Transmembrane helix</keyword>
<feature type="domain" description="Ig-like" evidence="12">
    <location>
        <begin position="82"/>
        <end position="231"/>
    </location>
</feature>
<reference evidence="13" key="2">
    <citation type="submission" date="2020-02" db="EMBL/GenBank/DDBJ databases">
        <title>Esox lucius (northern pike) genome, fEsoLuc1, primary haplotype.</title>
        <authorList>
            <person name="Myers G."/>
            <person name="Karagic N."/>
            <person name="Meyer A."/>
            <person name="Pippel M."/>
            <person name="Reichard M."/>
            <person name="Winkler S."/>
            <person name="Tracey A."/>
            <person name="Sims Y."/>
            <person name="Howe K."/>
            <person name="Rhie A."/>
            <person name="Formenti G."/>
            <person name="Durbin R."/>
            <person name="Fedrigo O."/>
            <person name="Jarvis E.D."/>
        </authorList>
    </citation>
    <scope>NUCLEOTIDE SEQUENCE [LARGE SCALE GENOMIC DNA]</scope>
</reference>
<dbReference type="InterPro" id="IPR003599">
    <property type="entry name" value="Ig_sub"/>
</dbReference>
<dbReference type="InterPro" id="IPR007110">
    <property type="entry name" value="Ig-like_dom"/>
</dbReference>
<dbReference type="Gene3D" id="2.60.40.10">
    <property type="entry name" value="Immunoglobulins"/>
    <property type="match status" value="3"/>
</dbReference>
<dbReference type="Bgee" id="ENSELUG00000020401">
    <property type="expression patterns" value="Expressed in nose and 6 other cell types or tissues"/>
</dbReference>
<keyword evidence="14" id="KW-1185">Reference proteome</keyword>
<dbReference type="GO" id="GO:0042130">
    <property type="term" value="P:negative regulation of T cell proliferation"/>
    <property type="evidence" value="ECO:0007669"/>
    <property type="project" value="TreeGrafter"/>
</dbReference>
<evidence type="ECO:0000256" key="7">
    <source>
        <dbReference type="ARBA" id="ARBA00023157"/>
    </source>
</evidence>
<reference evidence="13" key="3">
    <citation type="submission" date="2025-08" db="UniProtKB">
        <authorList>
            <consortium name="Ensembl"/>
        </authorList>
    </citation>
    <scope>IDENTIFICATION</scope>
</reference>
<evidence type="ECO:0000256" key="11">
    <source>
        <dbReference type="SAM" id="MobiDB-lite"/>
    </source>
</evidence>
<evidence type="ECO:0000256" key="3">
    <source>
        <dbReference type="ARBA" id="ARBA00022692"/>
    </source>
</evidence>
<keyword evidence="2" id="KW-1003">Cell membrane</keyword>
<dbReference type="OMA" id="FEEVICS"/>
<evidence type="ECO:0000256" key="9">
    <source>
        <dbReference type="ARBA" id="ARBA00023180"/>
    </source>
</evidence>
<evidence type="ECO:0000259" key="12">
    <source>
        <dbReference type="PROSITE" id="PS50835"/>
    </source>
</evidence>
<dbReference type="Ensembl" id="ENSELUT00000031947.3">
    <property type="protein sequence ID" value="ENSELUP00000021305.3"/>
    <property type="gene ID" value="ENSELUG00000020401.3"/>
</dbReference>
<dbReference type="InterPro" id="IPR036179">
    <property type="entry name" value="Ig-like_dom_sf"/>
</dbReference>
<dbReference type="GO" id="GO:0071222">
    <property type="term" value="P:cellular response to lipopolysaccharide"/>
    <property type="evidence" value="ECO:0007669"/>
    <property type="project" value="TreeGrafter"/>
</dbReference>
<dbReference type="AlphaFoldDB" id="A0A3P8YXR7"/>
<organism evidence="13 14">
    <name type="scientific">Esox lucius</name>
    <name type="common">Northern pike</name>
    <dbReference type="NCBI Taxonomy" id="8010"/>
    <lineage>
        <taxon>Eukaryota</taxon>
        <taxon>Metazoa</taxon>
        <taxon>Chordata</taxon>
        <taxon>Craniata</taxon>
        <taxon>Vertebrata</taxon>
        <taxon>Euteleostomi</taxon>
        <taxon>Actinopterygii</taxon>
        <taxon>Neopterygii</taxon>
        <taxon>Teleostei</taxon>
        <taxon>Protacanthopterygii</taxon>
        <taxon>Esociformes</taxon>
        <taxon>Esocidae</taxon>
        <taxon>Esox</taxon>
    </lineage>
</organism>
<keyword evidence="4" id="KW-0732">Signal</keyword>
<dbReference type="GO" id="GO:0009897">
    <property type="term" value="C:external side of plasma membrane"/>
    <property type="evidence" value="ECO:0007669"/>
    <property type="project" value="TreeGrafter"/>
</dbReference>
<evidence type="ECO:0000313" key="14">
    <source>
        <dbReference type="Proteomes" id="UP000265140"/>
    </source>
</evidence>
<dbReference type="InterPro" id="IPR013106">
    <property type="entry name" value="Ig_V-set"/>
</dbReference>
<dbReference type="SUPFAM" id="SSF48726">
    <property type="entry name" value="Immunoglobulin"/>
    <property type="match status" value="3"/>
</dbReference>
<evidence type="ECO:0000256" key="1">
    <source>
        <dbReference type="ARBA" id="ARBA00004251"/>
    </source>
</evidence>
<keyword evidence="9" id="KW-0325">Glycoprotein</keyword>
<dbReference type="PROSITE" id="PS50835">
    <property type="entry name" value="IG_LIKE"/>
    <property type="match status" value="1"/>
</dbReference>
<dbReference type="PANTHER" id="PTHR25466">
    <property type="entry name" value="T-LYMPHOCYTE ACTIVATION ANTIGEN"/>
    <property type="match status" value="1"/>
</dbReference>
<keyword evidence="6" id="KW-0472">Membrane</keyword>
<dbReference type="GO" id="GO:0042102">
    <property type="term" value="P:positive regulation of T cell proliferation"/>
    <property type="evidence" value="ECO:0007669"/>
    <property type="project" value="TreeGrafter"/>
</dbReference>
<evidence type="ECO:0000256" key="10">
    <source>
        <dbReference type="ARBA" id="ARBA00023319"/>
    </source>
</evidence>
<dbReference type="SMART" id="SM00409">
    <property type="entry name" value="IG"/>
    <property type="match status" value="1"/>
</dbReference>
<dbReference type="GO" id="GO:0031295">
    <property type="term" value="P:T cell costimulation"/>
    <property type="evidence" value="ECO:0007669"/>
    <property type="project" value="TreeGrafter"/>
</dbReference>
<feature type="compositionally biased region" description="Low complexity" evidence="11">
    <location>
        <begin position="246"/>
        <end position="263"/>
    </location>
</feature>
<evidence type="ECO:0000256" key="2">
    <source>
        <dbReference type="ARBA" id="ARBA00022475"/>
    </source>
</evidence>
<name>A0A3P8YXR7_ESOLU</name>
<dbReference type="InParanoid" id="A0A3P8YXR7"/>
<dbReference type="GO" id="GO:0006955">
    <property type="term" value="P:immune response"/>
    <property type="evidence" value="ECO:0007669"/>
    <property type="project" value="TreeGrafter"/>
</dbReference>
<dbReference type="Proteomes" id="UP000265140">
    <property type="component" value="Chromosome 7"/>
</dbReference>
<dbReference type="PANTHER" id="PTHR25466:SF14">
    <property type="entry name" value="BUTYROPHILIN SUBFAMILY 2 MEMBER A2-LIKE-RELATED"/>
    <property type="match status" value="1"/>
</dbReference>
<accession>A0A3P8YXR7</accession>
<dbReference type="GeneTree" id="ENSGT01120000271968"/>
<sequence>MYLLQEQLSKGNASLHLNECGIKDRGRYRCLVNSTLDQQESFVIMKVEGGLSNKEVLCQSKDIFPAPRVQWSTLPREDNLRPTTQMVPNSKGLYSIQSKLRMSENILTYICTVNSTYGSQSWRSSLQERVLVGKVGRELSIPCIAPHNLQIFSLTWTFTRTNKSSIILSYNNRTIHTSNNWLGQAGLEQHQILKGNGSLLLKHPKTQENTGTYTCTLSGLQSRHVAQTNVTIRSKAGTLSRDAQTSLSPDTSSSSSGGTPRRSQASRET</sequence>
<dbReference type="GO" id="GO:0007166">
    <property type="term" value="P:cell surface receptor signaling pathway"/>
    <property type="evidence" value="ECO:0007669"/>
    <property type="project" value="TreeGrafter"/>
</dbReference>
<comment type="subcellular location">
    <subcellularLocation>
        <location evidence="1">Cell membrane</location>
        <topology evidence="1">Single-pass type I membrane protein</topology>
    </subcellularLocation>
</comment>